<sequence length="221" mass="24354">MNPNNKRIQSSSLRKPIGCPMPEYDISLLKDMLPSELIDIYMNYGRSLFREGLIQTCLPSDMASILALIFGEDQQFNHKEWHAFSYTAFGCIYVWSNKMGVATINLIDGTITSRGAIGKIKPGALIEKQVYVPFTLSDEALDISDKDGSALFRRALKKCGPLEIGECYGFVPALALGGVADIDHVKRMNAAAHFSIVAQTMNFNLIDVQGYGKSVIVRPIG</sequence>
<dbReference type="InterPro" id="IPR015002">
    <property type="entry name" value="T6SS_Tdi1_C"/>
</dbReference>
<comment type="caution">
    <text evidence="3">The sequence shown here is derived from an EMBL/GenBank/DDBJ whole genome shotgun (WGS) entry which is preliminary data.</text>
</comment>
<evidence type="ECO:0000313" key="3">
    <source>
        <dbReference type="EMBL" id="MFD1745663.1"/>
    </source>
</evidence>
<name>A0ABW4M5A6_9HYPH</name>
<dbReference type="RefSeq" id="WP_377399748.1">
    <property type="nucleotide sequence ID" value="NZ_JBHUEQ010000015.1"/>
</dbReference>
<proteinExistence type="predicted"/>
<dbReference type="InterPro" id="IPR014983">
    <property type="entry name" value="GAD-rel"/>
</dbReference>
<evidence type="ECO:0000259" key="1">
    <source>
        <dbReference type="Pfam" id="PF08887"/>
    </source>
</evidence>
<dbReference type="Pfam" id="PF08887">
    <property type="entry name" value="GAD-like"/>
    <property type="match status" value="1"/>
</dbReference>
<protein>
    <submittedName>
        <fullName evidence="3">T6SS immunity protein Tdi1 domain-containing protein</fullName>
    </submittedName>
</protein>
<accession>A0ABW4M5A6</accession>
<feature type="domain" description="T6SS immunity protein Tdi1 C-terminal" evidence="2">
    <location>
        <begin position="136"/>
        <end position="199"/>
    </location>
</feature>
<evidence type="ECO:0000313" key="4">
    <source>
        <dbReference type="Proteomes" id="UP001597322"/>
    </source>
</evidence>
<dbReference type="Proteomes" id="UP001597322">
    <property type="component" value="Unassembled WGS sequence"/>
</dbReference>
<organism evidence="3 4">
    <name type="scientific">Rhizobium helianthi</name>
    <dbReference type="NCBI Taxonomy" id="1132695"/>
    <lineage>
        <taxon>Bacteria</taxon>
        <taxon>Pseudomonadati</taxon>
        <taxon>Pseudomonadota</taxon>
        <taxon>Alphaproteobacteria</taxon>
        <taxon>Hyphomicrobiales</taxon>
        <taxon>Rhizobiaceae</taxon>
        <taxon>Rhizobium/Agrobacterium group</taxon>
        <taxon>Rhizobium</taxon>
    </lineage>
</organism>
<reference evidence="4" key="1">
    <citation type="journal article" date="2019" name="Int. J. Syst. Evol. Microbiol.">
        <title>The Global Catalogue of Microorganisms (GCM) 10K type strain sequencing project: providing services to taxonomists for standard genome sequencing and annotation.</title>
        <authorList>
            <consortium name="The Broad Institute Genomics Platform"/>
            <consortium name="The Broad Institute Genome Sequencing Center for Infectious Disease"/>
            <person name="Wu L."/>
            <person name="Ma J."/>
        </authorList>
    </citation>
    <scope>NUCLEOTIDE SEQUENCE [LARGE SCALE GENOMIC DNA]</scope>
    <source>
        <strain evidence="4">CG52</strain>
    </source>
</reference>
<evidence type="ECO:0000259" key="2">
    <source>
        <dbReference type="Pfam" id="PF08906"/>
    </source>
</evidence>
<gene>
    <name evidence="3" type="ORF">ACFSE1_09345</name>
</gene>
<feature type="domain" description="GAD-related" evidence="1">
    <location>
        <begin position="16"/>
        <end position="102"/>
    </location>
</feature>
<dbReference type="Pfam" id="PF08906">
    <property type="entry name" value="T6SS_Tdi1_C"/>
    <property type="match status" value="1"/>
</dbReference>
<keyword evidence="4" id="KW-1185">Reference proteome</keyword>
<dbReference type="EMBL" id="JBHUEQ010000015">
    <property type="protein sequence ID" value="MFD1745663.1"/>
    <property type="molecule type" value="Genomic_DNA"/>
</dbReference>